<reference evidence="8" key="1">
    <citation type="journal article" date="2019" name="Int. J. Syst. Evol. Microbiol.">
        <title>The Global Catalogue of Microorganisms (GCM) 10K type strain sequencing project: providing services to taxonomists for standard genome sequencing and annotation.</title>
        <authorList>
            <consortium name="The Broad Institute Genomics Platform"/>
            <consortium name="The Broad Institute Genome Sequencing Center for Infectious Disease"/>
            <person name="Wu L."/>
            <person name="Ma J."/>
        </authorList>
    </citation>
    <scope>NUCLEOTIDE SEQUENCE [LARGE SCALE GENOMIC DNA]</scope>
    <source>
        <strain evidence="8">KACC 12602</strain>
    </source>
</reference>
<sequence length="182" mass="20979">MAYLEEAIIEGCKREEPAFQELLYKKYASRMMAVCTRYAKTRFEAEDVFHDAFVKVFKNIQTYQSGSFEGWMKRIFVNTAINNYRKNLKHYGHDEFGEVHDFSPETDSVISGITTQELLDIVNQLPEGYRLVFNMFAVEGYTHKEIGELLGIAEGTSKSQLAKAKQMLKKLLSTYSLPQYAN</sequence>
<dbReference type="PANTHER" id="PTHR43133:SF46">
    <property type="entry name" value="RNA POLYMERASE SIGMA-70 FACTOR ECF SUBFAMILY"/>
    <property type="match status" value="1"/>
</dbReference>
<dbReference type="InterPro" id="IPR013325">
    <property type="entry name" value="RNA_pol_sigma_r2"/>
</dbReference>
<dbReference type="InterPro" id="IPR039425">
    <property type="entry name" value="RNA_pol_sigma-70-like"/>
</dbReference>
<dbReference type="InterPro" id="IPR013249">
    <property type="entry name" value="RNA_pol_sigma70_r4_t2"/>
</dbReference>
<dbReference type="InterPro" id="IPR036388">
    <property type="entry name" value="WH-like_DNA-bd_sf"/>
</dbReference>
<dbReference type="InterPro" id="IPR014284">
    <property type="entry name" value="RNA_pol_sigma-70_dom"/>
</dbReference>
<dbReference type="CDD" id="cd06171">
    <property type="entry name" value="Sigma70_r4"/>
    <property type="match status" value="1"/>
</dbReference>
<comment type="similarity">
    <text evidence="1">Belongs to the sigma-70 factor family. ECF subfamily.</text>
</comment>
<comment type="caution">
    <text evidence="7">The sequence shown here is derived from an EMBL/GenBank/DDBJ whole genome shotgun (WGS) entry which is preliminary data.</text>
</comment>
<feature type="domain" description="RNA polymerase sigma-70 region 2" evidence="5">
    <location>
        <begin position="23"/>
        <end position="87"/>
    </location>
</feature>
<feature type="domain" description="RNA polymerase sigma factor 70 region 4 type 2" evidence="6">
    <location>
        <begin position="116"/>
        <end position="168"/>
    </location>
</feature>
<keyword evidence="3" id="KW-0731">Sigma factor</keyword>
<dbReference type="SUPFAM" id="SSF88659">
    <property type="entry name" value="Sigma3 and sigma4 domains of RNA polymerase sigma factors"/>
    <property type="match status" value="1"/>
</dbReference>
<keyword evidence="4" id="KW-0804">Transcription</keyword>
<dbReference type="Pfam" id="PF08281">
    <property type="entry name" value="Sigma70_r4_2"/>
    <property type="match status" value="1"/>
</dbReference>
<dbReference type="Gene3D" id="1.10.10.10">
    <property type="entry name" value="Winged helix-like DNA-binding domain superfamily/Winged helix DNA-binding domain"/>
    <property type="match status" value="1"/>
</dbReference>
<accession>A0ABW0E8W2</accession>
<dbReference type="Pfam" id="PF04542">
    <property type="entry name" value="Sigma70_r2"/>
    <property type="match status" value="1"/>
</dbReference>
<dbReference type="InterPro" id="IPR013324">
    <property type="entry name" value="RNA_pol_sigma_r3/r4-like"/>
</dbReference>
<protein>
    <submittedName>
        <fullName evidence="7">RNA polymerase sigma factor</fullName>
    </submittedName>
</protein>
<proteinExistence type="inferred from homology"/>
<name>A0ABW0E8W2_9BACT</name>
<evidence type="ECO:0000256" key="4">
    <source>
        <dbReference type="ARBA" id="ARBA00023163"/>
    </source>
</evidence>
<evidence type="ECO:0000313" key="8">
    <source>
        <dbReference type="Proteomes" id="UP001596161"/>
    </source>
</evidence>
<dbReference type="SUPFAM" id="SSF88946">
    <property type="entry name" value="Sigma2 domain of RNA polymerase sigma factors"/>
    <property type="match status" value="1"/>
</dbReference>
<organism evidence="7 8">
    <name type="scientific">Adhaeribacter terreus</name>
    <dbReference type="NCBI Taxonomy" id="529703"/>
    <lineage>
        <taxon>Bacteria</taxon>
        <taxon>Pseudomonadati</taxon>
        <taxon>Bacteroidota</taxon>
        <taxon>Cytophagia</taxon>
        <taxon>Cytophagales</taxon>
        <taxon>Hymenobacteraceae</taxon>
        <taxon>Adhaeribacter</taxon>
    </lineage>
</organism>
<keyword evidence="8" id="KW-1185">Reference proteome</keyword>
<evidence type="ECO:0000259" key="6">
    <source>
        <dbReference type="Pfam" id="PF08281"/>
    </source>
</evidence>
<dbReference type="InterPro" id="IPR007627">
    <property type="entry name" value="RNA_pol_sigma70_r2"/>
</dbReference>
<dbReference type="NCBIfam" id="TIGR02937">
    <property type="entry name" value="sigma70-ECF"/>
    <property type="match status" value="1"/>
</dbReference>
<gene>
    <name evidence="7" type="ORF">ACFPIB_01000</name>
</gene>
<dbReference type="PANTHER" id="PTHR43133">
    <property type="entry name" value="RNA POLYMERASE ECF-TYPE SIGMA FACTO"/>
    <property type="match status" value="1"/>
</dbReference>
<evidence type="ECO:0000259" key="5">
    <source>
        <dbReference type="Pfam" id="PF04542"/>
    </source>
</evidence>
<evidence type="ECO:0000256" key="3">
    <source>
        <dbReference type="ARBA" id="ARBA00023082"/>
    </source>
</evidence>
<dbReference type="Gene3D" id="1.10.1740.10">
    <property type="match status" value="1"/>
</dbReference>
<keyword evidence="2" id="KW-0805">Transcription regulation</keyword>
<evidence type="ECO:0000256" key="1">
    <source>
        <dbReference type="ARBA" id="ARBA00010641"/>
    </source>
</evidence>
<dbReference type="Proteomes" id="UP001596161">
    <property type="component" value="Unassembled WGS sequence"/>
</dbReference>
<evidence type="ECO:0000313" key="7">
    <source>
        <dbReference type="EMBL" id="MFC5269165.1"/>
    </source>
</evidence>
<dbReference type="EMBL" id="JBHSKT010000001">
    <property type="protein sequence ID" value="MFC5269165.1"/>
    <property type="molecule type" value="Genomic_DNA"/>
</dbReference>
<evidence type="ECO:0000256" key="2">
    <source>
        <dbReference type="ARBA" id="ARBA00023015"/>
    </source>
</evidence>